<dbReference type="EMBL" id="JAYMYQ010000007">
    <property type="protein sequence ID" value="KAK7320652.1"/>
    <property type="molecule type" value="Genomic_DNA"/>
</dbReference>
<name>A0AAN9KNB5_CANGL</name>
<reference evidence="1 2" key="1">
    <citation type="submission" date="2024-01" db="EMBL/GenBank/DDBJ databases">
        <title>The genomes of 5 underutilized Papilionoideae crops provide insights into root nodulation and disease resistanc.</title>
        <authorList>
            <person name="Jiang F."/>
        </authorList>
    </citation>
    <scope>NUCLEOTIDE SEQUENCE [LARGE SCALE GENOMIC DNA]</scope>
    <source>
        <strain evidence="1">LVBAO_FW01</strain>
        <tissue evidence="1">Leaves</tissue>
    </source>
</reference>
<dbReference type="Proteomes" id="UP001367508">
    <property type="component" value="Unassembled WGS sequence"/>
</dbReference>
<dbReference type="PANTHER" id="PTHR34807">
    <property type="entry name" value="OS08G0270800 PROTEIN"/>
    <property type="match status" value="1"/>
</dbReference>
<proteinExistence type="predicted"/>
<gene>
    <name evidence="1" type="ORF">VNO77_30319</name>
</gene>
<protein>
    <submittedName>
        <fullName evidence="1">Uncharacterized protein</fullName>
    </submittedName>
</protein>
<evidence type="ECO:0000313" key="2">
    <source>
        <dbReference type="Proteomes" id="UP001367508"/>
    </source>
</evidence>
<organism evidence="1 2">
    <name type="scientific">Canavalia gladiata</name>
    <name type="common">Sword bean</name>
    <name type="synonym">Dolichos gladiatus</name>
    <dbReference type="NCBI Taxonomy" id="3824"/>
    <lineage>
        <taxon>Eukaryota</taxon>
        <taxon>Viridiplantae</taxon>
        <taxon>Streptophyta</taxon>
        <taxon>Embryophyta</taxon>
        <taxon>Tracheophyta</taxon>
        <taxon>Spermatophyta</taxon>
        <taxon>Magnoliopsida</taxon>
        <taxon>eudicotyledons</taxon>
        <taxon>Gunneridae</taxon>
        <taxon>Pentapetalae</taxon>
        <taxon>rosids</taxon>
        <taxon>fabids</taxon>
        <taxon>Fabales</taxon>
        <taxon>Fabaceae</taxon>
        <taxon>Papilionoideae</taxon>
        <taxon>50 kb inversion clade</taxon>
        <taxon>NPAAA clade</taxon>
        <taxon>indigoferoid/millettioid clade</taxon>
        <taxon>Phaseoleae</taxon>
        <taxon>Canavalia</taxon>
    </lineage>
</organism>
<comment type="caution">
    <text evidence="1">The sequence shown here is derived from an EMBL/GenBank/DDBJ whole genome shotgun (WGS) entry which is preliminary data.</text>
</comment>
<keyword evidence="2" id="KW-1185">Reference proteome</keyword>
<dbReference type="PANTHER" id="PTHR34807:SF6">
    <property type="entry name" value="MYB-CC TYPE TRANSCRIPTION FACTOR LHEQLE-CONTAINING DOMAIN-CONTAINING PROTEIN"/>
    <property type="match status" value="1"/>
</dbReference>
<accession>A0AAN9KNB5</accession>
<evidence type="ECO:0000313" key="1">
    <source>
        <dbReference type="EMBL" id="KAK7320652.1"/>
    </source>
</evidence>
<sequence length="161" mass="19103">MIISLNDLMKRNSVNSRQPYGPLEDAKLTFRYYSRLEDYLELQKEYVSKKKKLRVEKQKREILLNEVRFLRHRRRYLTKSQLAKVESELGPLQSEDINYVSIEKERNCIANETSIQQESNGKEELEGKTLSIEKPMNFSTNEKESRKKKVSWNDKVAVIMV</sequence>
<dbReference type="AlphaFoldDB" id="A0AAN9KNB5"/>